<keyword evidence="1" id="KW-0547">Nucleotide-binding</keyword>
<dbReference type="Pfam" id="PF00071">
    <property type="entry name" value="Ras"/>
    <property type="match status" value="1"/>
</dbReference>
<dbReference type="Gene3D" id="3.40.50.300">
    <property type="entry name" value="P-loop containing nucleotide triphosphate hydrolases"/>
    <property type="match status" value="1"/>
</dbReference>
<dbReference type="SUPFAM" id="SSF52540">
    <property type="entry name" value="P-loop containing nucleoside triphosphate hydrolases"/>
    <property type="match status" value="1"/>
</dbReference>
<accession>A0A813DRC2</accession>
<dbReference type="PROSITE" id="PS51419">
    <property type="entry name" value="RAB"/>
    <property type="match status" value="1"/>
</dbReference>
<evidence type="ECO:0000256" key="3">
    <source>
        <dbReference type="SAM" id="MobiDB-lite"/>
    </source>
</evidence>
<evidence type="ECO:0000313" key="4">
    <source>
        <dbReference type="EMBL" id="CAE8591814.1"/>
    </source>
</evidence>
<feature type="compositionally biased region" description="Low complexity" evidence="3">
    <location>
        <begin position="1"/>
        <end position="13"/>
    </location>
</feature>
<dbReference type="PROSITE" id="PS51421">
    <property type="entry name" value="RAS"/>
    <property type="match status" value="1"/>
</dbReference>
<dbReference type="Proteomes" id="UP000654075">
    <property type="component" value="Unassembled WGS sequence"/>
</dbReference>
<organism evidence="4 5">
    <name type="scientific">Polarella glacialis</name>
    <name type="common">Dinoflagellate</name>
    <dbReference type="NCBI Taxonomy" id="89957"/>
    <lineage>
        <taxon>Eukaryota</taxon>
        <taxon>Sar</taxon>
        <taxon>Alveolata</taxon>
        <taxon>Dinophyceae</taxon>
        <taxon>Suessiales</taxon>
        <taxon>Suessiaceae</taxon>
        <taxon>Polarella</taxon>
    </lineage>
</organism>
<dbReference type="EMBL" id="CAJNNV010005237">
    <property type="protein sequence ID" value="CAE8591814.1"/>
    <property type="molecule type" value="Genomic_DNA"/>
</dbReference>
<keyword evidence="5" id="KW-1185">Reference proteome</keyword>
<evidence type="ECO:0000256" key="2">
    <source>
        <dbReference type="ARBA" id="ARBA00023134"/>
    </source>
</evidence>
<evidence type="ECO:0000313" key="5">
    <source>
        <dbReference type="Proteomes" id="UP000654075"/>
    </source>
</evidence>
<dbReference type="GO" id="GO:0003924">
    <property type="term" value="F:GTPase activity"/>
    <property type="evidence" value="ECO:0007669"/>
    <property type="project" value="InterPro"/>
</dbReference>
<keyword evidence="2" id="KW-0342">GTP-binding</keyword>
<feature type="region of interest" description="Disordered" evidence="3">
    <location>
        <begin position="1"/>
        <end position="22"/>
    </location>
</feature>
<dbReference type="OMA" id="VYEQIPE"/>
<dbReference type="SMART" id="SM00175">
    <property type="entry name" value="RAB"/>
    <property type="match status" value="1"/>
</dbReference>
<proteinExistence type="predicted"/>
<dbReference type="InterPro" id="IPR001806">
    <property type="entry name" value="Small_GTPase"/>
</dbReference>
<dbReference type="InterPro" id="IPR050227">
    <property type="entry name" value="Rab"/>
</dbReference>
<name>A0A813DRC2_POLGL</name>
<dbReference type="InterPro" id="IPR005225">
    <property type="entry name" value="Small_GTP-bd"/>
</dbReference>
<dbReference type="PROSITE" id="PS51420">
    <property type="entry name" value="RHO"/>
    <property type="match status" value="1"/>
</dbReference>
<evidence type="ECO:0000256" key="1">
    <source>
        <dbReference type="ARBA" id="ARBA00022741"/>
    </source>
</evidence>
<dbReference type="OrthoDB" id="9989112at2759"/>
<dbReference type="NCBIfam" id="TIGR00231">
    <property type="entry name" value="small_GTP"/>
    <property type="match status" value="1"/>
</dbReference>
<dbReference type="PRINTS" id="PR00449">
    <property type="entry name" value="RASTRNSFRMNG"/>
</dbReference>
<dbReference type="CDD" id="cd01861">
    <property type="entry name" value="Rab6"/>
    <property type="match status" value="1"/>
</dbReference>
<protein>
    <submittedName>
        <fullName evidence="4">Uncharacterized protein</fullName>
    </submittedName>
</protein>
<sequence length="225" mass="24905">MRAPSPSVGGSSSSRRRSDGPVRSHKVVFLGQSGTGKTSIIRQFVYRTYDQCYQATVGMDFVSKLLNGEAGRKPIRLQLWDTAGQERFRALIPGYLRDSSACILVYDITSRQSFESIRSWAEQALEGRSSKDVVMALVGNKLDLEAQREVSYQEGEALAKELSFKLFFEASARTADLVDAVFHGLAEVLPSEVPKKAESDDEIILEPPRRLQAVGQPPTSKKQCC</sequence>
<dbReference type="InterPro" id="IPR027417">
    <property type="entry name" value="P-loop_NTPase"/>
</dbReference>
<dbReference type="FunFam" id="3.40.50.300:FF:001462">
    <property type="entry name" value="Small GTP-binding protein, putative"/>
    <property type="match status" value="1"/>
</dbReference>
<dbReference type="GO" id="GO:0005525">
    <property type="term" value="F:GTP binding"/>
    <property type="evidence" value="ECO:0007669"/>
    <property type="project" value="UniProtKB-KW"/>
</dbReference>
<reference evidence="4" key="1">
    <citation type="submission" date="2021-02" db="EMBL/GenBank/DDBJ databases">
        <authorList>
            <person name="Dougan E. K."/>
            <person name="Rhodes N."/>
            <person name="Thang M."/>
            <person name="Chan C."/>
        </authorList>
    </citation>
    <scope>NUCLEOTIDE SEQUENCE</scope>
</reference>
<dbReference type="SMART" id="SM00174">
    <property type="entry name" value="RHO"/>
    <property type="match status" value="1"/>
</dbReference>
<comment type="caution">
    <text evidence="4">The sequence shown here is derived from an EMBL/GenBank/DDBJ whole genome shotgun (WGS) entry which is preliminary data.</text>
</comment>
<gene>
    <name evidence="4" type="ORF">PGLA1383_LOCUS10475</name>
</gene>
<dbReference type="AlphaFoldDB" id="A0A813DRC2"/>
<dbReference type="PANTHER" id="PTHR47977">
    <property type="entry name" value="RAS-RELATED PROTEIN RAB"/>
    <property type="match status" value="1"/>
</dbReference>
<dbReference type="SMART" id="SM00173">
    <property type="entry name" value="RAS"/>
    <property type="match status" value="1"/>
</dbReference>
<dbReference type="SMART" id="SM00176">
    <property type="entry name" value="RAN"/>
    <property type="match status" value="1"/>
</dbReference>